<dbReference type="InterPro" id="IPR001126">
    <property type="entry name" value="UmuC"/>
</dbReference>
<dbReference type="GO" id="GO:0009432">
    <property type="term" value="P:SOS response"/>
    <property type="evidence" value="ECO:0007669"/>
    <property type="project" value="TreeGrafter"/>
</dbReference>
<dbReference type="Gene3D" id="3.30.70.270">
    <property type="match status" value="1"/>
</dbReference>
<dbReference type="Gene3D" id="3.30.1490.100">
    <property type="entry name" value="DNA polymerase, Y-family, little finger domain"/>
    <property type="match status" value="1"/>
</dbReference>
<dbReference type="InterPro" id="IPR043502">
    <property type="entry name" value="DNA/RNA_pol_sf"/>
</dbReference>
<dbReference type="RefSeq" id="WP_171112533.1">
    <property type="nucleotide sequence ID" value="NZ_CP053097.1"/>
</dbReference>
<dbReference type="SUPFAM" id="SSF56672">
    <property type="entry name" value="DNA/RNA polymerases"/>
    <property type="match status" value="1"/>
</dbReference>
<dbReference type="GO" id="GO:0003887">
    <property type="term" value="F:DNA-directed DNA polymerase activity"/>
    <property type="evidence" value="ECO:0007669"/>
    <property type="project" value="InterPro"/>
</dbReference>
<dbReference type="Pfam" id="PF11799">
    <property type="entry name" value="IMS_C"/>
    <property type="match status" value="1"/>
</dbReference>
<dbReference type="AlphaFoldDB" id="A0A6M4JG07"/>
<dbReference type="InterPro" id="IPR043128">
    <property type="entry name" value="Rev_trsase/Diguanyl_cyclase"/>
</dbReference>
<proteinExistence type="inferred from homology"/>
<keyword evidence="4" id="KW-1185">Reference proteome</keyword>
<gene>
    <name evidence="3" type="ORF">HLA92_00670</name>
</gene>
<dbReference type="GO" id="GO:0005829">
    <property type="term" value="C:cytosol"/>
    <property type="evidence" value="ECO:0007669"/>
    <property type="project" value="TreeGrafter"/>
</dbReference>
<dbReference type="GO" id="GO:0003684">
    <property type="term" value="F:damaged DNA binding"/>
    <property type="evidence" value="ECO:0007669"/>
    <property type="project" value="InterPro"/>
</dbReference>
<protein>
    <submittedName>
        <fullName evidence="3">DNA polymerase IV</fullName>
    </submittedName>
</protein>
<dbReference type="Proteomes" id="UP000502118">
    <property type="component" value="Chromosome"/>
</dbReference>
<dbReference type="InterPro" id="IPR050116">
    <property type="entry name" value="DNA_polymerase-Y"/>
</dbReference>
<dbReference type="InterPro" id="IPR017961">
    <property type="entry name" value="DNA_pol_Y-fam_little_finger"/>
</dbReference>
<dbReference type="PROSITE" id="PS50173">
    <property type="entry name" value="UMUC"/>
    <property type="match status" value="1"/>
</dbReference>
<name>A0A6M4JG07_9MOLU</name>
<evidence type="ECO:0000256" key="1">
    <source>
        <dbReference type="ARBA" id="ARBA00010945"/>
    </source>
</evidence>
<dbReference type="SUPFAM" id="SSF100879">
    <property type="entry name" value="Lesion bypass DNA polymerase (Y-family), little finger domain"/>
    <property type="match status" value="1"/>
</dbReference>
<dbReference type="KEGG" id="mmio:HLA92_00670"/>
<dbReference type="Gene3D" id="3.40.1170.60">
    <property type="match status" value="1"/>
</dbReference>
<dbReference type="PANTHER" id="PTHR11076">
    <property type="entry name" value="DNA REPAIR POLYMERASE UMUC / TRANSFERASE FAMILY MEMBER"/>
    <property type="match status" value="1"/>
</dbReference>
<dbReference type="InterPro" id="IPR022880">
    <property type="entry name" value="DNApol_IV"/>
</dbReference>
<comment type="similarity">
    <text evidence="1">Belongs to the DNA polymerase type-Y family.</text>
</comment>
<organism evidence="3 4">
    <name type="scientific">Mycoplasma miroungirhinis</name>
    <dbReference type="NCBI Taxonomy" id="754516"/>
    <lineage>
        <taxon>Bacteria</taxon>
        <taxon>Bacillati</taxon>
        <taxon>Mycoplasmatota</taxon>
        <taxon>Mollicutes</taxon>
        <taxon>Mycoplasmataceae</taxon>
        <taxon>Mycoplasma</taxon>
    </lineage>
</organism>
<evidence type="ECO:0000313" key="4">
    <source>
        <dbReference type="Proteomes" id="UP000502118"/>
    </source>
</evidence>
<dbReference type="GO" id="GO:0042276">
    <property type="term" value="P:error-prone translesion synthesis"/>
    <property type="evidence" value="ECO:0007669"/>
    <property type="project" value="TreeGrafter"/>
</dbReference>
<reference evidence="3 4" key="1">
    <citation type="submission" date="2020-05" db="EMBL/GenBank/DDBJ databases">
        <title>Novel Mycoplasma species detected in Mirounga angustirostris (northern elephant seal) from the USA.</title>
        <authorList>
            <person name="Volokhov D.V."/>
        </authorList>
    </citation>
    <scope>NUCLEOTIDE SEQUENCE [LARGE SCALE GENOMIC DNA]</scope>
    <source>
        <strain evidence="3 4">Mirounga ES2806-NAS</strain>
    </source>
</reference>
<feature type="domain" description="UmuC" evidence="2">
    <location>
        <begin position="6"/>
        <end position="187"/>
    </location>
</feature>
<dbReference type="InterPro" id="IPR036775">
    <property type="entry name" value="DNA_pol_Y-fam_lit_finger_sf"/>
</dbReference>
<dbReference type="Pfam" id="PF00817">
    <property type="entry name" value="IMS"/>
    <property type="match status" value="1"/>
</dbReference>
<dbReference type="PANTHER" id="PTHR11076:SF33">
    <property type="entry name" value="DNA POLYMERASE KAPPA"/>
    <property type="match status" value="1"/>
</dbReference>
<accession>A0A6M4JG07</accession>
<sequence>MNNKIIFHIDMDSFFVSCERITKNELQNVPVAIAKDTKRSIVSALSYEAKKLGAKVATPVYELKSLIPDIKLVKPNLAFYNLISNRIFDYVYNNITKNLEIYSIDECYIDLSEEIFTFEEAYQRAKKIQQEILKLFKIPCSIGISFSKFLAKMSTNLAKPNGILITKKDDIQKHFYKLSINEFFGIGKKNSQKLINLGIKTIEDFVNYDDFDTLKKYLGNNFWNLKQQILGNEVLKKEKITTTIKSIGNSLTFESESLVNGEDILKQLQYLSFKVAERLKLNNNFGSIVKLSLRQLNGIWISFQENVHDNIFSFNNIYKCIQSLFWEHWNEIPLRGVGVTVSELKSNGDMSLNIFENRKKQNAKEIVNSINSMYNKKILQMANDVQKKEKSKISNTKFVNENYKNILKSKIKT</sequence>
<dbReference type="EMBL" id="CP053097">
    <property type="protein sequence ID" value="QJR43962.1"/>
    <property type="molecule type" value="Genomic_DNA"/>
</dbReference>
<dbReference type="Gene3D" id="1.10.150.20">
    <property type="entry name" value="5' to 3' exonuclease, C-terminal subdomain"/>
    <property type="match status" value="1"/>
</dbReference>
<evidence type="ECO:0000313" key="3">
    <source>
        <dbReference type="EMBL" id="QJR43962.1"/>
    </source>
</evidence>
<dbReference type="GO" id="GO:0006281">
    <property type="term" value="P:DNA repair"/>
    <property type="evidence" value="ECO:0007669"/>
    <property type="project" value="InterPro"/>
</dbReference>
<evidence type="ECO:0000259" key="2">
    <source>
        <dbReference type="PROSITE" id="PS50173"/>
    </source>
</evidence>
<dbReference type="CDD" id="cd03586">
    <property type="entry name" value="PolY_Pol_IV_kappa"/>
    <property type="match status" value="1"/>
</dbReference>